<dbReference type="Gramene" id="Solyc01g103415.1.1">
    <property type="protein sequence ID" value="Solyc01g103415.1.1"/>
    <property type="gene ID" value="Solyc01g103415.1"/>
</dbReference>
<dbReference type="EnsemblPlants" id="Solyc01g103415.1.1">
    <property type="protein sequence ID" value="Solyc01g103415.1.1"/>
    <property type="gene ID" value="Solyc01g103415.1"/>
</dbReference>
<dbReference type="Proteomes" id="UP000004994">
    <property type="component" value="Chromosome 1"/>
</dbReference>
<organism evidence="2">
    <name type="scientific">Solanum lycopersicum</name>
    <name type="common">Tomato</name>
    <name type="synonym">Lycopersicon esculentum</name>
    <dbReference type="NCBI Taxonomy" id="4081"/>
    <lineage>
        <taxon>Eukaryota</taxon>
        <taxon>Viridiplantae</taxon>
        <taxon>Streptophyta</taxon>
        <taxon>Embryophyta</taxon>
        <taxon>Tracheophyta</taxon>
        <taxon>Spermatophyta</taxon>
        <taxon>Magnoliopsida</taxon>
        <taxon>eudicotyledons</taxon>
        <taxon>Gunneridae</taxon>
        <taxon>Pentapetalae</taxon>
        <taxon>asterids</taxon>
        <taxon>lamiids</taxon>
        <taxon>Solanales</taxon>
        <taxon>Solanaceae</taxon>
        <taxon>Solanoideae</taxon>
        <taxon>Solaneae</taxon>
        <taxon>Solanum</taxon>
        <taxon>Solanum subgen. Lycopersicon</taxon>
    </lineage>
</organism>
<feature type="compositionally biased region" description="Basic residues" evidence="1">
    <location>
        <begin position="65"/>
        <end position="74"/>
    </location>
</feature>
<sequence>MTSITIGGDFRVQYLLNTKKKMHFDPVVVLNHFVAQGRSLDKRIRSEKPVDRQPPTRSPDSGLPFKKRKFGQVH</sequence>
<dbReference type="AlphaFoldDB" id="A0A3Q7EQ61"/>
<accession>A0A3Q7EQ61</accession>
<dbReference type="InParanoid" id="A0A3Q7EQ61"/>
<keyword evidence="3" id="KW-1185">Reference proteome</keyword>
<evidence type="ECO:0000313" key="3">
    <source>
        <dbReference type="Proteomes" id="UP000004994"/>
    </source>
</evidence>
<feature type="region of interest" description="Disordered" evidence="1">
    <location>
        <begin position="41"/>
        <end position="74"/>
    </location>
</feature>
<name>A0A3Q7EQ61_SOLLC</name>
<reference evidence="2" key="1">
    <citation type="journal article" date="2012" name="Nature">
        <title>The tomato genome sequence provides insights into fleshy fruit evolution.</title>
        <authorList>
            <consortium name="Tomato Genome Consortium"/>
        </authorList>
    </citation>
    <scope>NUCLEOTIDE SEQUENCE [LARGE SCALE GENOMIC DNA]</scope>
    <source>
        <strain evidence="2">cv. Heinz 1706</strain>
    </source>
</reference>
<evidence type="ECO:0000313" key="2">
    <source>
        <dbReference type="EnsemblPlants" id="Solyc01g103415.1.1"/>
    </source>
</evidence>
<feature type="compositionally biased region" description="Basic and acidic residues" evidence="1">
    <location>
        <begin position="41"/>
        <end position="51"/>
    </location>
</feature>
<protein>
    <submittedName>
        <fullName evidence="2">Uncharacterized protein</fullName>
    </submittedName>
</protein>
<reference evidence="2" key="2">
    <citation type="submission" date="2019-01" db="UniProtKB">
        <authorList>
            <consortium name="EnsemblPlants"/>
        </authorList>
    </citation>
    <scope>IDENTIFICATION</scope>
    <source>
        <strain evidence="2">cv. Heinz 1706</strain>
    </source>
</reference>
<proteinExistence type="predicted"/>
<evidence type="ECO:0000256" key="1">
    <source>
        <dbReference type="SAM" id="MobiDB-lite"/>
    </source>
</evidence>